<dbReference type="Pfam" id="PF01370">
    <property type="entry name" value="Epimerase"/>
    <property type="match status" value="1"/>
</dbReference>
<dbReference type="InterPro" id="IPR036291">
    <property type="entry name" value="NAD(P)-bd_dom_sf"/>
</dbReference>
<gene>
    <name evidence="3" type="ORF">NP165_12510</name>
</gene>
<proteinExistence type="predicted"/>
<accession>A0ABY5LI37</accession>
<reference evidence="3" key="1">
    <citation type="submission" date="2022-07" db="EMBL/GenBank/DDBJ databases">
        <title>Complete genome of Vibrio japonicus strain JCM 31412T and phylogenomic assessment of the Nereis clade of the genus Vibrio.</title>
        <authorList>
            <person name="Shlafstein M.D."/>
            <person name="Emsley S.A."/>
            <person name="Ushijima B."/>
            <person name="Videau P."/>
            <person name="Saw J.H."/>
        </authorList>
    </citation>
    <scope>NUCLEOTIDE SEQUENCE</scope>
    <source>
        <strain evidence="3">JCM 31412</strain>
    </source>
</reference>
<feature type="domain" description="NAD-dependent epimerase/dehydratase" evidence="2">
    <location>
        <begin position="4"/>
        <end position="230"/>
    </location>
</feature>
<dbReference type="PANTHER" id="PTHR43574">
    <property type="entry name" value="EPIMERASE-RELATED"/>
    <property type="match status" value="1"/>
</dbReference>
<name>A0ABY5LI37_9VIBR</name>
<dbReference type="Proteomes" id="UP001058602">
    <property type="component" value="Chromosome 1"/>
</dbReference>
<evidence type="ECO:0000313" key="4">
    <source>
        <dbReference type="Proteomes" id="UP001058602"/>
    </source>
</evidence>
<keyword evidence="1" id="KW-0520">NAD</keyword>
<organism evidence="3 4">
    <name type="scientific">Vibrio japonicus</name>
    <dbReference type="NCBI Taxonomy" id="1824638"/>
    <lineage>
        <taxon>Bacteria</taxon>
        <taxon>Pseudomonadati</taxon>
        <taxon>Pseudomonadota</taxon>
        <taxon>Gammaproteobacteria</taxon>
        <taxon>Vibrionales</taxon>
        <taxon>Vibrionaceae</taxon>
        <taxon>Vibrio</taxon>
    </lineage>
</organism>
<evidence type="ECO:0000259" key="2">
    <source>
        <dbReference type="Pfam" id="PF01370"/>
    </source>
</evidence>
<evidence type="ECO:0000256" key="1">
    <source>
        <dbReference type="ARBA" id="ARBA00023027"/>
    </source>
</evidence>
<dbReference type="EMBL" id="CP102096">
    <property type="protein sequence ID" value="UUM30488.1"/>
    <property type="molecule type" value="Genomic_DNA"/>
</dbReference>
<dbReference type="PRINTS" id="PR01713">
    <property type="entry name" value="NUCEPIMERASE"/>
</dbReference>
<dbReference type="RefSeq" id="WP_257084236.1">
    <property type="nucleotide sequence ID" value="NZ_CP102096.1"/>
</dbReference>
<dbReference type="Gene3D" id="3.40.50.720">
    <property type="entry name" value="NAD(P)-binding Rossmann-like Domain"/>
    <property type="match status" value="1"/>
</dbReference>
<dbReference type="SUPFAM" id="SSF51735">
    <property type="entry name" value="NAD(P)-binding Rossmann-fold domains"/>
    <property type="match status" value="1"/>
</dbReference>
<evidence type="ECO:0000313" key="3">
    <source>
        <dbReference type="EMBL" id="UUM30488.1"/>
    </source>
</evidence>
<sequence>MKYLVTGAAGFIGSAVVERLCVEGHHVIGIDNLNDYYDVALKNARLERISHDRFTFIKMDISNRNHVAELFVAECFDKVIHLAAQAGVRYSIENPMSYADSNLIGHLNILEGCRHHGIKHLVYASSSSVYGLNRKTPFSTSDSVDHPVSLYAATKKSNELMAHTYSHLYGIPTTGLRFFTVYGPWGRPDMALFKFTKAILSGEAIDVYNYGDMQRDFTYIDDIVEGIIRIKDVIPAVNTEWAVESGTAATSSAPYRVYNIGHGSPVRLLDFIKALESALGVEAKKKMLPMQPGDVYVTYADTEDLFLATRYQPNVGVEQGVSNFVRWYKEFYSV</sequence>
<protein>
    <submittedName>
        <fullName evidence="3">NAD-dependent epimerase</fullName>
    </submittedName>
</protein>
<dbReference type="InterPro" id="IPR001509">
    <property type="entry name" value="Epimerase_deHydtase"/>
</dbReference>
<dbReference type="CDD" id="cd05253">
    <property type="entry name" value="UDP_GE_SDE_e"/>
    <property type="match status" value="1"/>
</dbReference>
<keyword evidence="4" id="KW-1185">Reference proteome</keyword>